<evidence type="ECO:0000313" key="12">
    <source>
        <dbReference type="EMBL" id="KAH9000503.1"/>
    </source>
</evidence>
<dbReference type="InterPro" id="IPR023395">
    <property type="entry name" value="MCP_dom_sf"/>
</dbReference>
<comment type="catalytic activity">
    <reaction evidence="9 10">
        <text>glycine(in) = glycine(out)</text>
        <dbReference type="Rhea" id="RHEA:70715"/>
        <dbReference type="ChEBI" id="CHEBI:57305"/>
    </reaction>
</comment>
<dbReference type="SUPFAM" id="SSF103506">
    <property type="entry name" value="Mitochondrial carrier"/>
    <property type="match status" value="1"/>
</dbReference>
<keyword evidence="3 10" id="KW-0812">Transmembrane</keyword>
<dbReference type="GO" id="GO:1904983">
    <property type="term" value="P:glycine import into mitochondrion"/>
    <property type="evidence" value="ECO:0007669"/>
    <property type="project" value="UniProtKB-UniRule"/>
</dbReference>
<evidence type="ECO:0000256" key="6">
    <source>
        <dbReference type="ARBA" id="ARBA00022989"/>
    </source>
</evidence>
<evidence type="ECO:0000256" key="2">
    <source>
        <dbReference type="ARBA" id="ARBA00022448"/>
    </source>
</evidence>
<keyword evidence="6 10" id="KW-1133">Transmembrane helix</keyword>
<dbReference type="InterPro" id="IPR030847">
    <property type="entry name" value="Hem25/SLC25A38"/>
</dbReference>
<dbReference type="AlphaFoldDB" id="A0AAD4LR08"/>
<feature type="repeat" description="Solcar" evidence="11">
    <location>
        <begin position="121"/>
        <end position="201"/>
    </location>
</feature>
<dbReference type="Proteomes" id="UP001201163">
    <property type="component" value="Unassembled WGS sequence"/>
</dbReference>
<dbReference type="Pfam" id="PF00153">
    <property type="entry name" value="Mito_carr"/>
    <property type="match status" value="3"/>
</dbReference>
<dbReference type="GO" id="GO:0015187">
    <property type="term" value="F:glycine transmembrane transporter activity"/>
    <property type="evidence" value="ECO:0007669"/>
    <property type="project" value="UniProtKB-UniRule"/>
</dbReference>
<protein>
    <recommendedName>
        <fullName evidence="10">Mitochondrial glycine transporter</fullName>
    </recommendedName>
    <alternativeName>
        <fullName evidence="10">Solute carrier family 25 member 38 homolog</fullName>
    </alternativeName>
</protein>
<keyword evidence="2 10" id="KW-0813">Transport</keyword>
<evidence type="ECO:0000256" key="1">
    <source>
        <dbReference type="ARBA" id="ARBA00004225"/>
    </source>
</evidence>
<evidence type="ECO:0000256" key="11">
    <source>
        <dbReference type="PROSITE-ProRule" id="PRU00282"/>
    </source>
</evidence>
<dbReference type="PROSITE" id="PS50920">
    <property type="entry name" value="SOLCAR"/>
    <property type="match status" value="3"/>
</dbReference>
<comment type="similarity">
    <text evidence="10">Belongs to the mitochondrial carrier (TC 2.A.29) family. SLC25A38 subfamily.</text>
</comment>
<keyword evidence="8 10" id="KW-0472">Membrane</keyword>
<dbReference type="InterPro" id="IPR002067">
    <property type="entry name" value="MCP"/>
</dbReference>
<evidence type="ECO:0000256" key="3">
    <source>
        <dbReference type="ARBA" id="ARBA00022692"/>
    </source>
</evidence>
<comment type="function">
    <text evidence="10">Mitochondrial glycine transporter that imports glycine into the mitochondrial matrix. Plays an important role in providing glycine for the first enzymatic step in heme biosynthesis, the condensation of glycine with succinyl-CoA to produce 5-aminolevulinate (ALA) in the miochondrial matrix.</text>
</comment>
<dbReference type="PANTHER" id="PTHR46181:SF3">
    <property type="entry name" value="MITOCHONDRIAL GLYCINE TRANSPORTER"/>
    <property type="match status" value="1"/>
</dbReference>
<keyword evidence="13" id="KW-1185">Reference proteome</keyword>
<evidence type="ECO:0000313" key="13">
    <source>
        <dbReference type="Proteomes" id="UP001201163"/>
    </source>
</evidence>
<organism evidence="12 13">
    <name type="scientific">Lactarius akahatsu</name>
    <dbReference type="NCBI Taxonomy" id="416441"/>
    <lineage>
        <taxon>Eukaryota</taxon>
        <taxon>Fungi</taxon>
        <taxon>Dikarya</taxon>
        <taxon>Basidiomycota</taxon>
        <taxon>Agaricomycotina</taxon>
        <taxon>Agaricomycetes</taxon>
        <taxon>Russulales</taxon>
        <taxon>Russulaceae</taxon>
        <taxon>Lactarius</taxon>
    </lineage>
</organism>
<evidence type="ECO:0000256" key="9">
    <source>
        <dbReference type="ARBA" id="ARBA00034060"/>
    </source>
</evidence>
<evidence type="ECO:0000256" key="7">
    <source>
        <dbReference type="ARBA" id="ARBA00023128"/>
    </source>
</evidence>
<accession>A0AAD4LR08</accession>
<dbReference type="PANTHER" id="PTHR46181">
    <property type="entry name" value="MITOCHONDRIAL GLYCINE TRANSPORTER"/>
    <property type="match status" value="1"/>
</dbReference>
<keyword evidence="7 10" id="KW-0496">Mitochondrion</keyword>
<reference evidence="12" key="1">
    <citation type="submission" date="2022-01" db="EMBL/GenBank/DDBJ databases">
        <title>Comparative genomics reveals a dynamic genome evolution in the ectomycorrhizal milk-cap (Lactarius) mushrooms.</title>
        <authorList>
            <consortium name="DOE Joint Genome Institute"/>
            <person name="Lebreton A."/>
            <person name="Tang N."/>
            <person name="Kuo A."/>
            <person name="LaButti K."/>
            <person name="Drula E."/>
            <person name="Barry K."/>
            <person name="Clum A."/>
            <person name="Lipzen A."/>
            <person name="Mousain D."/>
            <person name="Ng V."/>
            <person name="Wang R."/>
            <person name="Wang X."/>
            <person name="Dai Y."/>
            <person name="Henrissat B."/>
            <person name="Grigoriev I.V."/>
            <person name="Guerin-Laguette A."/>
            <person name="Yu F."/>
            <person name="Martin F.M."/>
        </authorList>
    </citation>
    <scope>NUCLEOTIDE SEQUENCE</scope>
    <source>
        <strain evidence="12">QP</strain>
    </source>
</reference>
<sequence length="311" mass="33365">MSDVGKHLFSGALSGLTSSLFLQPFDLIKTRLQQGDATLGAKQRGAIRSTARAIVSSSSNGVLGLWRGTSATLIRNVPGIALYMTGLNQARGFMAVSPIFAAVRKRDPERHSSVLPVLTNSGNLLAGATTRVAVGFVLNPLSVLKARYESNLHAYSSLISSARSITRAGPSELFRGFLASSLRDAPYAGLFLVFYEGVKHEAASILPPSSPLTSAMLHSCSAAAAGTVATLATHPFDVIKTRMQVRTEQKYHGLTRTVLAVWNERGIYSFFDGASLRLSRKILSSAIGWAVYESLLVFARSRNVQKSGLYS</sequence>
<dbReference type="GO" id="GO:0005743">
    <property type="term" value="C:mitochondrial inner membrane"/>
    <property type="evidence" value="ECO:0007669"/>
    <property type="project" value="UniProtKB-SubCell"/>
</dbReference>
<evidence type="ECO:0000256" key="4">
    <source>
        <dbReference type="ARBA" id="ARBA00022737"/>
    </source>
</evidence>
<evidence type="ECO:0000256" key="8">
    <source>
        <dbReference type="ARBA" id="ARBA00023136"/>
    </source>
</evidence>
<evidence type="ECO:0000256" key="5">
    <source>
        <dbReference type="ARBA" id="ARBA00022792"/>
    </source>
</evidence>
<feature type="repeat" description="Solcar" evidence="11">
    <location>
        <begin position="213"/>
        <end position="298"/>
    </location>
</feature>
<dbReference type="InterPro" id="IPR018108">
    <property type="entry name" value="MCP_transmembrane"/>
</dbReference>
<name>A0AAD4LR08_9AGAM</name>
<dbReference type="PRINTS" id="PR00926">
    <property type="entry name" value="MITOCARRIER"/>
</dbReference>
<dbReference type="HAMAP" id="MF_03064">
    <property type="entry name" value="SLC25A38"/>
    <property type="match status" value="1"/>
</dbReference>
<feature type="repeat" description="Solcar" evidence="11">
    <location>
        <begin position="2"/>
        <end position="93"/>
    </location>
</feature>
<dbReference type="Gene3D" id="1.50.40.10">
    <property type="entry name" value="Mitochondrial carrier domain"/>
    <property type="match status" value="2"/>
</dbReference>
<keyword evidence="5 10" id="KW-0999">Mitochondrion inner membrane</keyword>
<proteinExistence type="inferred from homology"/>
<gene>
    <name evidence="12" type="ORF">EDB92DRAFT_1932446</name>
</gene>
<evidence type="ECO:0000256" key="10">
    <source>
        <dbReference type="HAMAP-Rule" id="MF_03064"/>
    </source>
</evidence>
<comment type="subcellular location">
    <subcellularLocation>
        <location evidence="10">Mitochondrion inner membrane</location>
        <topology evidence="10">Multi-pass membrane protein</topology>
    </subcellularLocation>
    <subcellularLocation>
        <location evidence="1">Mitochondrion membrane</location>
        <topology evidence="1">Multi-pass membrane protein</topology>
    </subcellularLocation>
</comment>
<keyword evidence="4 10" id="KW-0677">Repeat</keyword>
<comment type="caution">
    <text evidence="12">The sequence shown here is derived from an EMBL/GenBank/DDBJ whole genome shotgun (WGS) entry which is preliminary data.</text>
</comment>
<dbReference type="EMBL" id="JAKELL010000002">
    <property type="protein sequence ID" value="KAH9000503.1"/>
    <property type="molecule type" value="Genomic_DNA"/>
</dbReference>